<reference evidence="2" key="1">
    <citation type="submission" date="2018-11" db="EMBL/GenBank/DDBJ databases">
        <title>Proposal to divide the Flavobacteriaceae and reorganize its genera based on Amino Acid Identity values calculated from whole genome sequences.</title>
        <authorList>
            <person name="Nicholson A.C."/>
            <person name="Gulvik C.A."/>
            <person name="Whitney A.M."/>
            <person name="Humrighouse B.W."/>
            <person name="Bell M."/>
            <person name="Holmes B."/>
            <person name="Steigerwalt A.G."/>
            <person name="Villarma A."/>
            <person name="Sheth M."/>
            <person name="Batra D."/>
            <person name="Pryor J."/>
            <person name="Bernardet J.-F."/>
            <person name="Hugo C."/>
            <person name="Kampfer P."/>
            <person name="Newman J."/>
            <person name="McQuiston J.R."/>
        </authorList>
    </citation>
    <scope>NUCLEOTIDE SEQUENCE [LARGE SCALE GENOMIC DNA]</scope>
    <source>
        <strain evidence="2">G0229</strain>
    </source>
</reference>
<sequence>MFGHLIKYSEAYLDKLPENLLDLIKGIPKVELIATIVAINSKINPVTSSYIDDSRKTQIECIRILFLDTKNHLTNSNCLFFIENYLRTPKNNILFSRVTCLYALQEILSIDDFVLSAPEYTIENREYIFKFLLAVNERILLFDKEYLSAGYEELGDRFYEYFMFKELPHNQYYHSLNSINFSHKSYSFLKTLENDEDFGYHFKKYLTKTFHVSSLLDFFKFIMYTYFKSFDEKLQLNYINIMKTEVSTVKILDAFSKVNDFEKPDINDLKIFEFLSIKKSPLFKGIDEIHKDLITYLILDNKIFLEKTYSLFINDFWFDYLKPNQICNRTDWGNFVGNNFFEPFIEEIFKEAFKNNKKIVFKCTDELKLKIDGRTEVEYADYYIRQNNKIILAEAKSNYLPVINGYKTVKTKDDFDKIDFDKFYKDYGLTQLAKKTIKYFHQYKFFLNDNSFDFYKKVELFPTLIVNDVIFSSGSASMAFKKKFEKMLEDEKIEMDNDVQKINPLTIINVSDLQNIQNSLKCKKQNIFNIFRHYHSISSLEAIARTGNTSLGLLTVEHSINKLIKDNLVANKKLDWLK</sequence>
<name>A0A3G6T9L8_9FLAO</name>
<evidence type="ECO:0000313" key="1">
    <source>
        <dbReference type="EMBL" id="AZB25995.1"/>
    </source>
</evidence>
<dbReference type="GeneID" id="99066326"/>
<organism evidence="1 2">
    <name type="scientific">Chryseobacterium bernardetii</name>
    <dbReference type="NCBI Taxonomy" id="1241978"/>
    <lineage>
        <taxon>Bacteria</taxon>
        <taxon>Pseudomonadati</taxon>
        <taxon>Bacteroidota</taxon>
        <taxon>Flavobacteriia</taxon>
        <taxon>Flavobacteriales</taxon>
        <taxon>Weeksellaceae</taxon>
        <taxon>Chryseobacterium group</taxon>
        <taxon>Chryseobacterium</taxon>
    </lineage>
</organism>
<dbReference type="KEGG" id="cben:EG339_16065"/>
<gene>
    <name evidence="1" type="ORF">EG339_16065</name>
</gene>
<accession>A0A3G6T9L8</accession>
<dbReference type="RefSeq" id="WP_123870941.1">
    <property type="nucleotide sequence ID" value="NZ_CP033932.1"/>
</dbReference>
<proteinExistence type="predicted"/>
<keyword evidence="2" id="KW-1185">Reference proteome</keyword>
<dbReference type="AlphaFoldDB" id="A0A3G6T9L8"/>
<evidence type="ECO:0000313" key="2">
    <source>
        <dbReference type="Proteomes" id="UP000271193"/>
    </source>
</evidence>
<dbReference type="Proteomes" id="UP000271193">
    <property type="component" value="Chromosome"/>
</dbReference>
<dbReference type="EMBL" id="CP033932">
    <property type="protein sequence ID" value="AZB25995.1"/>
    <property type="molecule type" value="Genomic_DNA"/>
</dbReference>
<protein>
    <submittedName>
        <fullName evidence="1">Uncharacterized protein</fullName>
    </submittedName>
</protein>